<keyword evidence="4" id="KW-1185">Reference proteome</keyword>
<name>A0A6C0UA92_9GAMM</name>
<feature type="signal peptide" evidence="2">
    <location>
        <begin position="1"/>
        <end position="21"/>
    </location>
</feature>
<organism evidence="3 4">
    <name type="scientific">Kineobactrum salinum</name>
    <dbReference type="NCBI Taxonomy" id="2708301"/>
    <lineage>
        <taxon>Bacteria</taxon>
        <taxon>Pseudomonadati</taxon>
        <taxon>Pseudomonadota</taxon>
        <taxon>Gammaproteobacteria</taxon>
        <taxon>Cellvibrionales</taxon>
        <taxon>Halieaceae</taxon>
        <taxon>Kineobactrum</taxon>
    </lineage>
</organism>
<dbReference type="Pfam" id="PF11172">
    <property type="entry name" value="DUF2959"/>
    <property type="match status" value="1"/>
</dbReference>
<dbReference type="RefSeq" id="WP_163496138.1">
    <property type="nucleotide sequence ID" value="NZ_CP048711.1"/>
</dbReference>
<sequence length="213" mass="23939">MRSIFALGLLLSLAGCQSAYYGVAEELGFHKRDILVSRVESSKDAQGEAQETFESALEQLTTLINYDGGDLESIYKETQANYDDAEAAAQKVRERVAAVEHVAEALFDEWEDEIDEYSSASLKAESQRKLQETRRRYAGMIDTMQASTRKMDPVLTALNDNVLYLKHNLNARAVAAINVEFAQIERDIRSLIEDMRRSIASSEAFIRSMQSDP</sequence>
<gene>
    <name evidence="3" type="ORF">G3T16_16180</name>
</gene>
<protein>
    <submittedName>
        <fullName evidence="3">DUF2959 domain-containing protein</fullName>
    </submittedName>
</protein>
<feature type="chain" id="PRO_5025385087" evidence="2">
    <location>
        <begin position="22"/>
        <end position="213"/>
    </location>
</feature>
<keyword evidence="2" id="KW-0732">Signal</keyword>
<evidence type="ECO:0000256" key="1">
    <source>
        <dbReference type="SAM" id="Coils"/>
    </source>
</evidence>
<proteinExistence type="predicted"/>
<accession>A0A6C0UA92</accession>
<evidence type="ECO:0000313" key="3">
    <source>
        <dbReference type="EMBL" id="QIB66704.1"/>
    </source>
</evidence>
<dbReference type="Proteomes" id="UP000477680">
    <property type="component" value="Chromosome"/>
</dbReference>
<dbReference type="KEGG" id="kim:G3T16_16180"/>
<evidence type="ECO:0000256" key="2">
    <source>
        <dbReference type="SAM" id="SignalP"/>
    </source>
</evidence>
<reference evidence="3 4" key="1">
    <citation type="submission" date="2020-02" db="EMBL/GenBank/DDBJ databases">
        <title>Genome sequencing for Kineobactrum sp. M2.</title>
        <authorList>
            <person name="Park S.-J."/>
        </authorList>
    </citation>
    <scope>NUCLEOTIDE SEQUENCE [LARGE SCALE GENOMIC DNA]</scope>
    <source>
        <strain evidence="3 4">M2</strain>
    </source>
</reference>
<keyword evidence="1" id="KW-0175">Coiled coil</keyword>
<dbReference type="InterPro" id="IPR021342">
    <property type="entry name" value="DUF2959"/>
</dbReference>
<dbReference type="EMBL" id="CP048711">
    <property type="protein sequence ID" value="QIB66704.1"/>
    <property type="molecule type" value="Genomic_DNA"/>
</dbReference>
<dbReference type="AlphaFoldDB" id="A0A6C0UA92"/>
<feature type="coiled-coil region" evidence="1">
    <location>
        <begin position="75"/>
        <end position="127"/>
    </location>
</feature>
<evidence type="ECO:0000313" key="4">
    <source>
        <dbReference type="Proteomes" id="UP000477680"/>
    </source>
</evidence>
<dbReference type="PROSITE" id="PS51257">
    <property type="entry name" value="PROKAR_LIPOPROTEIN"/>
    <property type="match status" value="1"/>
</dbReference>